<proteinExistence type="predicted"/>
<dbReference type="PANTHER" id="PTHR39337:SF1">
    <property type="entry name" value="BLR5642 PROTEIN"/>
    <property type="match status" value="1"/>
</dbReference>
<dbReference type="PANTHER" id="PTHR39337">
    <property type="entry name" value="BLR5642 PROTEIN"/>
    <property type="match status" value="1"/>
</dbReference>
<dbReference type="RefSeq" id="WP_184826176.1">
    <property type="nucleotide sequence ID" value="NZ_JACHMM010000001.1"/>
</dbReference>
<dbReference type="Pfam" id="PF04343">
    <property type="entry name" value="DUF488"/>
    <property type="match status" value="1"/>
</dbReference>
<name>A0A7W9GUG0_9ACTN</name>
<sequence length="167" mass="18413">MTQPAIATIGVYGFTEATFLETLGGAGVRLLLDLRQRRGVRGPEYAWANSARLQETLAAAGVGYRHVTELTPTTEMRRAQYREDDRQGVGKRNRVVLATEYAERYTRDILDPFDMDALVAELAAALPAGSTAALFCVERDPEACHRSLVAARLHTRHGLSVTDLRPD</sequence>
<keyword evidence="2" id="KW-1185">Reference proteome</keyword>
<accession>A0A7W9GUG0</accession>
<dbReference type="InterPro" id="IPR007438">
    <property type="entry name" value="DUF488"/>
</dbReference>
<gene>
    <name evidence="1" type="ORF">HD601_004824</name>
</gene>
<dbReference type="EMBL" id="JACHMM010000001">
    <property type="protein sequence ID" value="MBB5790249.1"/>
    <property type="molecule type" value="Genomic_DNA"/>
</dbReference>
<protein>
    <submittedName>
        <fullName evidence="1">Uncharacterized protein (DUF488 family)</fullName>
    </submittedName>
</protein>
<dbReference type="AlphaFoldDB" id="A0A7W9GUG0"/>
<reference evidence="1 2" key="1">
    <citation type="submission" date="2020-08" db="EMBL/GenBank/DDBJ databases">
        <title>Sequencing the genomes of 1000 actinobacteria strains.</title>
        <authorList>
            <person name="Klenk H.-P."/>
        </authorList>
    </citation>
    <scope>NUCLEOTIDE SEQUENCE [LARGE SCALE GENOMIC DNA]</scope>
    <source>
        <strain evidence="1 2">DSM 102122</strain>
    </source>
</reference>
<evidence type="ECO:0000313" key="2">
    <source>
        <dbReference type="Proteomes" id="UP000542813"/>
    </source>
</evidence>
<evidence type="ECO:0000313" key="1">
    <source>
        <dbReference type="EMBL" id="MBB5790249.1"/>
    </source>
</evidence>
<comment type="caution">
    <text evidence="1">The sequence shown here is derived from an EMBL/GenBank/DDBJ whole genome shotgun (WGS) entry which is preliminary data.</text>
</comment>
<organism evidence="1 2">
    <name type="scientific">Jiangella mangrovi</name>
    <dbReference type="NCBI Taxonomy" id="1524084"/>
    <lineage>
        <taxon>Bacteria</taxon>
        <taxon>Bacillati</taxon>
        <taxon>Actinomycetota</taxon>
        <taxon>Actinomycetes</taxon>
        <taxon>Jiangellales</taxon>
        <taxon>Jiangellaceae</taxon>
        <taxon>Jiangella</taxon>
    </lineage>
</organism>
<dbReference type="Proteomes" id="UP000542813">
    <property type="component" value="Unassembled WGS sequence"/>
</dbReference>